<dbReference type="AlphaFoldDB" id="A0A6L9EG12"/>
<dbReference type="Proteomes" id="UP000475249">
    <property type="component" value="Unassembled WGS sequence"/>
</dbReference>
<evidence type="ECO:0000313" key="1">
    <source>
        <dbReference type="EMBL" id="NAS13552.1"/>
    </source>
</evidence>
<comment type="caution">
    <text evidence="1">The sequence shown here is derived from an EMBL/GenBank/DDBJ whole genome shotgun (WGS) entry which is preliminary data.</text>
</comment>
<protein>
    <submittedName>
        <fullName evidence="1">Uncharacterized protein</fullName>
    </submittedName>
</protein>
<proteinExistence type="predicted"/>
<accession>A0A6L9EG12</accession>
<sequence length="245" mass="28651">MKKTLLLIFIGCGFSFAQDIQEYVVEQDSIKKNFRYALYWIDFSVPEEADFLGIYGSPFLDSRWREGTASLEGKWSITAPMRFNAEREVIEYLDTDNRRKDFKREPRIKVEIDNKPYEVLTTIDEGKEKATYFNPLMKAGTVKLYFRPKKKLVNIRETTHGVGNCWLQCVNASSHYLVWSDGIPQKIKLNRKSLLNALSDQREALEKYIDGYKLNLRKEADVIRLLKFYNALSYYGIPSIEQARL</sequence>
<name>A0A6L9EG12_9FLAO</name>
<reference evidence="1 2" key="1">
    <citation type="submission" date="2020-01" db="EMBL/GenBank/DDBJ databases">
        <title>Bacteria diversity of Porities sp.</title>
        <authorList>
            <person name="Wang G."/>
        </authorList>
    </citation>
    <scope>NUCLEOTIDE SEQUENCE [LARGE SCALE GENOMIC DNA]</scope>
    <source>
        <strain evidence="1 2">R33</strain>
    </source>
</reference>
<evidence type="ECO:0000313" key="2">
    <source>
        <dbReference type="Proteomes" id="UP000475249"/>
    </source>
</evidence>
<organism evidence="1 2">
    <name type="scientific">Poritiphilus flavus</name>
    <dbReference type="NCBI Taxonomy" id="2697053"/>
    <lineage>
        <taxon>Bacteria</taxon>
        <taxon>Pseudomonadati</taxon>
        <taxon>Bacteroidota</taxon>
        <taxon>Flavobacteriia</taxon>
        <taxon>Flavobacteriales</taxon>
        <taxon>Flavobacteriaceae</taxon>
        <taxon>Poritiphilus</taxon>
    </lineage>
</organism>
<dbReference type="EMBL" id="WXYO01000007">
    <property type="protein sequence ID" value="NAS13552.1"/>
    <property type="molecule type" value="Genomic_DNA"/>
</dbReference>
<gene>
    <name evidence="1" type="ORF">GTQ38_16185</name>
</gene>
<dbReference type="RefSeq" id="WP_161436588.1">
    <property type="nucleotide sequence ID" value="NZ_WXYO01000007.1"/>
</dbReference>
<keyword evidence="2" id="KW-1185">Reference proteome</keyword>